<dbReference type="InterPro" id="IPR029510">
    <property type="entry name" value="Ald_DH_CS_GLU"/>
</dbReference>
<evidence type="ECO:0000256" key="4">
    <source>
        <dbReference type="RuleBase" id="RU003345"/>
    </source>
</evidence>
<dbReference type="SUPFAM" id="SSF53720">
    <property type="entry name" value="ALDH-like"/>
    <property type="match status" value="1"/>
</dbReference>
<dbReference type="InterPro" id="IPR016162">
    <property type="entry name" value="Ald_DH_N"/>
</dbReference>
<feature type="domain" description="Aldehyde dehydrogenase" evidence="5">
    <location>
        <begin position="23"/>
        <end position="484"/>
    </location>
</feature>
<evidence type="ECO:0000313" key="6">
    <source>
        <dbReference type="EMBL" id="ADP80884.1"/>
    </source>
</evidence>
<dbReference type="HOGENOM" id="CLU_005391_0_0_11"/>
<comment type="similarity">
    <text evidence="1 4">Belongs to the aldehyde dehydrogenase family.</text>
</comment>
<dbReference type="FunFam" id="3.40.309.10:FF:000009">
    <property type="entry name" value="Aldehyde dehydrogenase A"/>
    <property type="match status" value="1"/>
</dbReference>
<evidence type="ECO:0000256" key="3">
    <source>
        <dbReference type="PROSITE-ProRule" id="PRU10007"/>
    </source>
</evidence>
<dbReference type="GO" id="GO:0016620">
    <property type="term" value="F:oxidoreductase activity, acting on the aldehyde or oxo group of donors, NAD or NADP as acceptor"/>
    <property type="evidence" value="ECO:0007669"/>
    <property type="project" value="InterPro"/>
</dbReference>
<proteinExistence type="inferred from homology"/>
<dbReference type="PANTHER" id="PTHR42804">
    <property type="entry name" value="ALDEHYDE DEHYDROGENASE"/>
    <property type="match status" value="1"/>
</dbReference>
<reference evidence="6 7" key="1">
    <citation type="submission" date="2010-10" db="EMBL/GenBank/DDBJ databases">
        <title>Complete sequence of Frankia sp. EuI1c.</title>
        <authorList>
            <consortium name="US DOE Joint Genome Institute"/>
            <person name="Lucas S."/>
            <person name="Copeland A."/>
            <person name="Lapidus A."/>
            <person name="Cheng J.-F."/>
            <person name="Bruce D."/>
            <person name="Goodwin L."/>
            <person name="Pitluck S."/>
            <person name="Chertkov O."/>
            <person name="Detter J.C."/>
            <person name="Han C."/>
            <person name="Tapia R."/>
            <person name="Land M."/>
            <person name="Hauser L."/>
            <person name="Jeffries C."/>
            <person name="Kyrpides N."/>
            <person name="Ivanova N."/>
            <person name="Mikhailova N."/>
            <person name="Beauchemin N."/>
            <person name="Sen A."/>
            <person name="Sur S.A."/>
            <person name="Gtari M."/>
            <person name="Wall L."/>
            <person name="Tisa L."/>
            <person name="Woyke T."/>
        </authorList>
    </citation>
    <scope>NUCLEOTIDE SEQUENCE [LARGE SCALE GENOMIC DNA]</scope>
    <source>
        <strain evidence="7">DSM 45817 / CECT 9037 / EuI1c</strain>
    </source>
</reference>
<keyword evidence="7" id="KW-1185">Reference proteome</keyword>
<dbReference type="CDD" id="cd07139">
    <property type="entry name" value="ALDH_AldA-Rv0768"/>
    <property type="match status" value="1"/>
</dbReference>
<dbReference type="PROSITE" id="PS00687">
    <property type="entry name" value="ALDEHYDE_DEHYDR_GLU"/>
    <property type="match status" value="1"/>
</dbReference>
<dbReference type="InterPro" id="IPR016163">
    <property type="entry name" value="Ald_DH_C"/>
</dbReference>
<dbReference type="InterPro" id="IPR015590">
    <property type="entry name" value="Aldehyde_DH_dom"/>
</dbReference>
<name>E3J905_PSEI1</name>
<dbReference type="InParanoid" id="E3J905"/>
<dbReference type="Pfam" id="PF00171">
    <property type="entry name" value="Aldedh"/>
    <property type="match status" value="1"/>
</dbReference>
<evidence type="ECO:0000256" key="2">
    <source>
        <dbReference type="ARBA" id="ARBA00023002"/>
    </source>
</evidence>
<dbReference type="OrthoDB" id="6882680at2"/>
<dbReference type="EMBL" id="CP002299">
    <property type="protein sequence ID" value="ADP80884.1"/>
    <property type="molecule type" value="Genomic_DNA"/>
</dbReference>
<feature type="active site" evidence="3">
    <location>
        <position position="260"/>
    </location>
</feature>
<dbReference type="Gene3D" id="3.40.605.10">
    <property type="entry name" value="Aldehyde Dehydrogenase, Chain A, domain 1"/>
    <property type="match status" value="1"/>
</dbReference>
<evidence type="ECO:0000256" key="1">
    <source>
        <dbReference type="ARBA" id="ARBA00009986"/>
    </source>
</evidence>
<dbReference type="InterPro" id="IPR016161">
    <property type="entry name" value="Ald_DH/histidinol_DH"/>
</dbReference>
<dbReference type="RefSeq" id="WP_013424002.1">
    <property type="nucleotide sequence ID" value="NC_014666.1"/>
</dbReference>
<accession>E3J905</accession>
<dbReference type="Gene3D" id="3.40.309.10">
    <property type="entry name" value="Aldehyde Dehydrogenase, Chain A, domain 2"/>
    <property type="match status" value="1"/>
</dbReference>
<gene>
    <name evidence="6" type="ordered locus">FraEuI1c_2858</name>
</gene>
<dbReference type="KEGG" id="fri:FraEuI1c_2858"/>
<dbReference type="FunFam" id="3.40.605.10:FF:000007">
    <property type="entry name" value="NAD/NADP-dependent betaine aldehyde dehydrogenase"/>
    <property type="match status" value="1"/>
</dbReference>
<organism evidence="6 7">
    <name type="scientific">Pseudofrankia inefficax (strain DSM 45817 / CECT 9037 / DDB 130130 / EuI1c)</name>
    <name type="common">Frankia inefficax</name>
    <dbReference type="NCBI Taxonomy" id="298654"/>
    <lineage>
        <taxon>Bacteria</taxon>
        <taxon>Bacillati</taxon>
        <taxon>Actinomycetota</taxon>
        <taxon>Actinomycetes</taxon>
        <taxon>Frankiales</taxon>
        <taxon>Frankiaceae</taxon>
        <taxon>Pseudofrankia</taxon>
    </lineage>
</organism>
<dbReference type="AlphaFoldDB" id="E3J905"/>
<dbReference type="eggNOG" id="COG1012">
    <property type="taxonomic scope" value="Bacteria"/>
</dbReference>
<dbReference type="Proteomes" id="UP000002484">
    <property type="component" value="Chromosome"/>
</dbReference>
<dbReference type="PANTHER" id="PTHR42804:SF1">
    <property type="entry name" value="ALDEHYDE DEHYDROGENASE-RELATED"/>
    <property type="match status" value="1"/>
</dbReference>
<evidence type="ECO:0000313" key="7">
    <source>
        <dbReference type="Proteomes" id="UP000002484"/>
    </source>
</evidence>
<evidence type="ECO:0000259" key="5">
    <source>
        <dbReference type="Pfam" id="PF00171"/>
    </source>
</evidence>
<sequence length="495" mass="53004">MTQPRDTVLALRHPDKFFIGGAWVEPSSEARFGVVDSHTEEVFLTVAEAQEADVRRAVDAAYEAFHHGPWPRLSHAERAEYLRAVAKGIRDRAEDFGLALPRESGMIHAIARGAPHMEAGFYELFAGMADTFPFEEPAKASYGGFGLIVREPVGVVGAIVPWNGPLSTIVQKTAPALLAGCTVIVKSAPESPVEGLLLAEIMESVGLPPGVINFVTADRQASEALVRDPRVDKITFTGSTAAGRRIASICGERIARCTLELGGKSAAVVLDDFDIAEAAATLTFFECINTGQVCSSLTRIVVTGDRHDAMVEALADLFSRVKVGDPFEADTGMGPLVSRRQRDRVEGYIAKGISDGAKLAAGGGRPRDLDRGWYVEPTVFGDVDNGSTIAQEEIFGPVLSVIRAENEEDAVRIANESNFGLNASVFTNDLERAQAVAGQLRSGTVGHNTMATDFGIAFGGFKQSGIGREGGTEGLLPFLETKTVILKNTPDRYRL</sequence>
<dbReference type="STRING" id="298654.FraEuI1c_2858"/>
<keyword evidence="2 4" id="KW-0560">Oxidoreductase</keyword>
<protein>
    <submittedName>
        <fullName evidence="6">Aldehyde Dehydrogenase</fullName>
    </submittedName>
</protein>